<dbReference type="InterPro" id="IPR002331">
    <property type="entry name" value="Lipase_panc"/>
</dbReference>
<dbReference type="Proteomes" id="UP000008144">
    <property type="component" value="Unassembled WGS sequence"/>
</dbReference>
<dbReference type="STRING" id="7719.ENSCINP00000022693"/>
<dbReference type="InterPro" id="IPR001024">
    <property type="entry name" value="PLAT/LH2_dom"/>
</dbReference>
<dbReference type="PRINTS" id="PR00823">
    <property type="entry name" value="PANCLIPASE"/>
</dbReference>
<sequence>KIKSLPWFTIKRDRLAGDTVTYPGLGTFTDDPPWGDTTERPVGYLPQSPEEVNTRFYLDTRTQTDVEVFNTDMHGFGQTTFDRSRLTRFIVHGYIQNGDTLWMNDMSSALRSVENVNVIRVGWFGGSLTLNYAQSATDTQIVGAEIALFIQNIADYFQISHASFHCIGHSLGAQACSYLGSRLNPKVGRISGLDPAGPYFEGTPIEVRLDSSDATFVDVLHTDAEKLKDFGYGTNEISGHVDFWPNNGIQQPGCDQNILSTIIGINGVVDGVQNFVACNHLRALSLYTESITTSCPFEGNPCTGYEDYLEGNCVSCPNNRCPSMGYNSINFASDVYQYSNPSAYLQTGSQAPFCEYMTDVVVKLGSSSDGVEGKIFLTLYGPSENTAQVQLSDLDLRPDTTYTYTAQYGKMPTGFNKVKFLWQQDEYTLQTQYLTVDSIQVWVNEDQKWYTFCGDTSLKMKKETRYSMYEC</sequence>
<dbReference type="GO" id="GO:0016042">
    <property type="term" value="P:lipid catabolic process"/>
    <property type="evidence" value="ECO:0000318"/>
    <property type="project" value="GO_Central"/>
</dbReference>
<dbReference type="PIRSF" id="PIRSF000865">
    <property type="entry name" value="Lipoprotein_lipase_LIPH"/>
    <property type="match status" value="1"/>
</dbReference>
<feature type="active site" description="Nucleophile" evidence="5">
    <location>
        <position position="170"/>
    </location>
</feature>
<keyword evidence="3" id="KW-0964">Secreted</keyword>
<evidence type="ECO:0000256" key="4">
    <source>
        <dbReference type="ARBA" id="ARBA00023157"/>
    </source>
</evidence>
<keyword evidence="6" id="KW-0479">Metal-binding</keyword>
<dbReference type="Gene3D" id="2.60.60.20">
    <property type="entry name" value="PLAT/LH2 domain"/>
    <property type="match status" value="1"/>
</dbReference>
<protein>
    <submittedName>
        <fullName evidence="10">Pancreatic lipase-related protein 2-like</fullName>
    </submittedName>
</protein>
<feature type="active site" description="Charge relay system" evidence="5">
    <location>
        <position position="280"/>
    </location>
</feature>
<dbReference type="SUPFAM" id="SSF49723">
    <property type="entry name" value="Lipase/lipooxygenase domain (PLAT/LH2 domain)"/>
    <property type="match status" value="1"/>
</dbReference>
<dbReference type="InterPro" id="IPR033906">
    <property type="entry name" value="Lipase_N"/>
</dbReference>
<evidence type="ECO:0000256" key="3">
    <source>
        <dbReference type="ARBA" id="ARBA00022525"/>
    </source>
</evidence>
<feature type="binding site" evidence="6">
    <location>
        <position position="213"/>
    </location>
    <ligand>
        <name>Ca(2+)</name>
        <dbReference type="ChEBI" id="CHEBI:29108"/>
    </ligand>
</feature>
<organism evidence="10 11">
    <name type="scientific">Ciona intestinalis</name>
    <name type="common">Transparent sea squirt</name>
    <name type="synonym">Ascidia intestinalis</name>
    <dbReference type="NCBI Taxonomy" id="7719"/>
    <lineage>
        <taxon>Eukaryota</taxon>
        <taxon>Metazoa</taxon>
        <taxon>Chordata</taxon>
        <taxon>Tunicata</taxon>
        <taxon>Ascidiacea</taxon>
        <taxon>Phlebobranchia</taxon>
        <taxon>Cionidae</taxon>
        <taxon>Ciona</taxon>
    </lineage>
</organism>
<keyword evidence="6" id="KW-0106">Calcium</keyword>
<evidence type="ECO:0000256" key="5">
    <source>
        <dbReference type="PIRSR" id="PIRSR000865-1"/>
    </source>
</evidence>
<dbReference type="GO" id="GO:0005615">
    <property type="term" value="C:extracellular space"/>
    <property type="evidence" value="ECO:0000318"/>
    <property type="project" value="GO_Central"/>
</dbReference>
<feature type="active site" description="Charge relay system" evidence="5">
    <location>
        <position position="194"/>
    </location>
</feature>
<comment type="subcellular location">
    <subcellularLocation>
        <location evidence="1">Secreted</location>
    </subcellularLocation>
</comment>
<evidence type="ECO:0000313" key="10">
    <source>
        <dbReference type="Ensembl" id="ENSCINP00000022693.2"/>
    </source>
</evidence>
<dbReference type="OMA" id="CYRPLGC"/>
<evidence type="ECO:0000256" key="1">
    <source>
        <dbReference type="ARBA" id="ARBA00004613"/>
    </source>
</evidence>
<feature type="binding site" evidence="6">
    <location>
        <position position="210"/>
    </location>
    <ligand>
        <name>Ca(2+)</name>
        <dbReference type="ChEBI" id="CHEBI:29108"/>
    </ligand>
</feature>
<dbReference type="PANTHER" id="PTHR11610">
    <property type="entry name" value="LIPASE"/>
    <property type="match status" value="1"/>
</dbReference>
<dbReference type="InterPro" id="IPR000734">
    <property type="entry name" value="TAG_lipase"/>
</dbReference>
<evidence type="ECO:0000256" key="2">
    <source>
        <dbReference type="ARBA" id="ARBA00010701"/>
    </source>
</evidence>
<dbReference type="CDD" id="cd00707">
    <property type="entry name" value="Pancreat_lipase_like"/>
    <property type="match status" value="1"/>
</dbReference>
<dbReference type="Pfam" id="PF01477">
    <property type="entry name" value="PLAT"/>
    <property type="match status" value="1"/>
</dbReference>
<dbReference type="Ensembl" id="ENSCINT00000022939.2">
    <property type="protein sequence ID" value="ENSCINP00000022693.2"/>
    <property type="gene ID" value="ENSCING00000004367.3"/>
</dbReference>
<keyword evidence="4" id="KW-1015">Disulfide bond</keyword>
<dbReference type="InterPro" id="IPR016272">
    <property type="entry name" value="Lipase_LIPH"/>
</dbReference>
<reference evidence="10" key="2">
    <citation type="submission" date="2025-08" db="UniProtKB">
        <authorList>
            <consortium name="Ensembl"/>
        </authorList>
    </citation>
    <scope>IDENTIFICATION</scope>
</reference>
<reference evidence="10" key="3">
    <citation type="submission" date="2025-09" db="UniProtKB">
        <authorList>
            <consortium name="Ensembl"/>
        </authorList>
    </citation>
    <scope>IDENTIFICATION</scope>
</reference>
<gene>
    <name evidence="10" type="primary">LOC100179887</name>
</gene>
<feature type="domain" description="PLAT" evidence="9">
    <location>
        <begin position="361"/>
        <end position="453"/>
    </location>
</feature>
<dbReference type="GO" id="GO:0004806">
    <property type="term" value="F:triacylglycerol lipase activity"/>
    <property type="evidence" value="ECO:0007669"/>
    <property type="project" value="InterPro"/>
</dbReference>
<dbReference type="PRINTS" id="PR00821">
    <property type="entry name" value="TAGLIPASE"/>
</dbReference>
<dbReference type="Gene3D" id="3.40.50.1820">
    <property type="entry name" value="alpha/beta hydrolase"/>
    <property type="match status" value="1"/>
</dbReference>
<dbReference type="PANTHER" id="PTHR11610:SF173">
    <property type="entry name" value="LIPASE DOMAIN-CONTAINING PROTEIN-RELATED"/>
    <property type="match status" value="1"/>
</dbReference>
<evidence type="ECO:0000256" key="6">
    <source>
        <dbReference type="PIRSR" id="PIRSR000865-2"/>
    </source>
</evidence>
<dbReference type="InterPro" id="IPR029058">
    <property type="entry name" value="AB_hydrolase_fold"/>
</dbReference>
<proteinExistence type="inferred from homology"/>
<dbReference type="InParanoid" id="F7AMZ2"/>
<dbReference type="AlphaFoldDB" id="F7AMZ2"/>
<evidence type="ECO:0000259" key="9">
    <source>
        <dbReference type="Pfam" id="PF01477"/>
    </source>
</evidence>
<dbReference type="GO" id="GO:0016298">
    <property type="term" value="F:lipase activity"/>
    <property type="evidence" value="ECO:0000318"/>
    <property type="project" value="GO_Central"/>
</dbReference>
<name>F7AMZ2_CIOIN</name>
<evidence type="ECO:0000256" key="7">
    <source>
        <dbReference type="RuleBase" id="RU004262"/>
    </source>
</evidence>
<dbReference type="HOGENOM" id="CLU_027171_0_2_1"/>
<dbReference type="FunFam" id="3.40.50.1820:FF:000033">
    <property type="entry name" value="Pancreatic triacylglycerol lipase"/>
    <property type="match status" value="1"/>
</dbReference>
<dbReference type="InterPro" id="IPR013818">
    <property type="entry name" value="Lipase"/>
</dbReference>
<evidence type="ECO:0000259" key="8">
    <source>
        <dbReference type="Pfam" id="PF00151"/>
    </source>
</evidence>
<reference evidence="11" key="1">
    <citation type="journal article" date="2002" name="Science">
        <title>The draft genome of Ciona intestinalis: insights into chordate and vertebrate origins.</title>
        <authorList>
            <person name="Dehal P."/>
            <person name="Satou Y."/>
            <person name="Campbell R.K."/>
            <person name="Chapman J."/>
            <person name="Degnan B."/>
            <person name="De Tomaso A."/>
            <person name="Davidson B."/>
            <person name="Di Gregorio A."/>
            <person name="Gelpke M."/>
            <person name="Goodstein D.M."/>
            <person name="Harafuji N."/>
            <person name="Hastings K.E."/>
            <person name="Ho I."/>
            <person name="Hotta K."/>
            <person name="Huang W."/>
            <person name="Kawashima T."/>
            <person name="Lemaire P."/>
            <person name="Martinez D."/>
            <person name="Meinertzhagen I.A."/>
            <person name="Necula S."/>
            <person name="Nonaka M."/>
            <person name="Putnam N."/>
            <person name="Rash S."/>
            <person name="Saiga H."/>
            <person name="Satake M."/>
            <person name="Terry A."/>
            <person name="Yamada L."/>
            <person name="Wang H.G."/>
            <person name="Awazu S."/>
            <person name="Azumi K."/>
            <person name="Boore J."/>
            <person name="Branno M."/>
            <person name="Chin-Bow S."/>
            <person name="DeSantis R."/>
            <person name="Doyle S."/>
            <person name="Francino P."/>
            <person name="Keys D.N."/>
            <person name="Haga S."/>
            <person name="Hayashi H."/>
            <person name="Hino K."/>
            <person name="Imai K.S."/>
            <person name="Inaba K."/>
            <person name="Kano S."/>
            <person name="Kobayashi K."/>
            <person name="Kobayashi M."/>
            <person name="Lee B.I."/>
            <person name="Makabe K.W."/>
            <person name="Manohar C."/>
            <person name="Matassi G."/>
            <person name="Medina M."/>
            <person name="Mochizuki Y."/>
            <person name="Mount S."/>
            <person name="Morishita T."/>
            <person name="Miura S."/>
            <person name="Nakayama A."/>
            <person name="Nishizaka S."/>
            <person name="Nomoto H."/>
            <person name="Ohta F."/>
            <person name="Oishi K."/>
            <person name="Rigoutsos I."/>
            <person name="Sano M."/>
            <person name="Sasaki A."/>
            <person name="Sasakura Y."/>
            <person name="Shoguchi E."/>
            <person name="Shin-i T."/>
            <person name="Spagnuolo A."/>
            <person name="Stainier D."/>
            <person name="Suzuki M.M."/>
            <person name="Tassy O."/>
            <person name="Takatori N."/>
            <person name="Tokuoka M."/>
            <person name="Yagi K."/>
            <person name="Yoshizaki F."/>
            <person name="Wada S."/>
            <person name="Zhang C."/>
            <person name="Hyatt P.D."/>
            <person name="Larimer F."/>
            <person name="Detter C."/>
            <person name="Doggett N."/>
            <person name="Glavina T."/>
            <person name="Hawkins T."/>
            <person name="Richardson P."/>
            <person name="Lucas S."/>
            <person name="Kohara Y."/>
            <person name="Levine M."/>
            <person name="Satoh N."/>
            <person name="Rokhsar D.S."/>
        </authorList>
    </citation>
    <scope>NUCLEOTIDE SEQUENCE [LARGE SCALE GENOMIC DNA]</scope>
</reference>
<dbReference type="GeneTree" id="ENSGT00940000169437"/>
<comment type="similarity">
    <text evidence="2 7">Belongs to the AB hydrolase superfamily. Lipase family.</text>
</comment>
<dbReference type="GO" id="GO:0046872">
    <property type="term" value="F:metal ion binding"/>
    <property type="evidence" value="ECO:0007669"/>
    <property type="project" value="UniProtKB-KW"/>
</dbReference>
<dbReference type="Pfam" id="PF00151">
    <property type="entry name" value="Lipase"/>
    <property type="match status" value="1"/>
</dbReference>
<accession>F7AMZ2</accession>
<evidence type="ECO:0000313" key="11">
    <source>
        <dbReference type="Proteomes" id="UP000008144"/>
    </source>
</evidence>
<dbReference type="InterPro" id="IPR036392">
    <property type="entry name" value="PLAT/LH2_dom_sf"/>
</dbReference>
<keyword evidence="11" id="KW-1185">Reference proteome</keyword>
<dbReference type="SUPFAM" id="SSF53474">
    <property type="entry name" value="alpha/beta-Hydrolases"/>
    <property type="match status" value="1"/>
</dbReference>
<dbReference type="ESTHER" id="cioin-f7amz2">
    <property type="family name" value="Pancreatic_lipase"/>
</dbReference>
<feature type="binding site" evidence="6">
    <location>
        <position position="208"/>
    </location>
    <ligand>
        <name>Ca(2+)</name>
        <dbReference type="ChEBI" id="CHEBI:29108"/>
    </ligand>
</feature>
<feature type="domain" description="Lipase" evidence="8">
    <location>
        <begin position="20"/>
        <end position="353"/>
    </location>
</feature>